<evidence type="ECO:0000313" key="1">
    <source>
        <dbReference type="EMBL" id="RPB23996.1"/>
    </source>
</evidence>
<proteinExistence type="predicted"/>
<dbReference type="Proteomes" id="UP000267821">
    <property type="component" value="Unassembled WGS sequence"/>
</dbReference>
<reference evidence="1 2" key="1">
    <citation type="journal article" date="2018" name="Nat. Ecol. Evol.">
        <title>Pezizomycetes genomes reveal the molecular basis of ectomycorrhizal truffle lifestyle.</title>
        <authorList>
            <person name="Murat C."/>
            <person name="Payen T."/>
            <person name="Noel B."/>
            <person name="Kuo A."/>
            <person name="Morin E."/>
            <person name="Chen J."/>
            <person name="Kohler A."/>
            <person name="Krizsan K."/>
            <person name="Balestrini R."/>
            <person name="Da Silva C."/>
            <person name="Montanini B."/>
            <person name="Hainaut M."/>
            <person name="Levati E."/>
            <person name="Barry K.W."/>
            <person name="Belfiori B."/>
            <person name="Cichocki N."/>
            <person name="Clum A."/>
            <person name="Dockter R.B."/>
            <person name="Fauchery L."/>
            <person name="Guy J."/>
            <person name="Iotti M."/>
            <person name="Le Tacon F."/>
            <person name="Lindquist E.A."/>
            <person name="Lipzen A."/>
            <person name="Malagnac F."/>
            <person name="Mello A."/>
            <person name="Molinier V."/>
            <person name="Miyauchi S."/>
            <person name="Poulain J."/>
            <person name="Riccioni C."/>
            <person name="Rubini A."/>
            <person name="Sitrit Y."/>
            <person name="Splivallo R."/>
            <person name="Traeger S."/>
            <person name="Wang M."/>
            <person name="Zifcakova L."/>
            <person name="Wipf D."/>
            <person name="Zambonelli A."/>
            <person name="Paolocci F."/>
            <person name="Nowrousian M."/>
            <person name="Ottonello S."/>
            <person name="Baldrian P."/>
            <person name="Spatafora J.W."/>
            <person name="Henrissat B."/>
            <person name="Nagy L.G."/>
            <person name="Aury J.M."/>
            <person name="Wincker P."/>
            <person name="Grigoriev I.V."/>
            <person name="Bonfante P."/>
            <person name="Martin F.M."/>
        </authorList>
    </citation>
    <scope>NUCLEOTIDE SEQUENCE [LARGE SCALE GENOMIC DNA]</scope>
    <source>
        <strain evidence="1 2">ATCC MYA-4762</strain>
    </source>
</reference>
<name>A0A3N4LMG4_9PEZI</name>
<dbReference type="InParanoid" id="A0A3N4LMG4"/>
<sequence>MEQGMAQDLLGCEAVADTENSECVLGIVTNYLLWSFFKSHEDYIEYEEATLMIVSGMPTKEGLKMIAGKIYTLLSDD</sequence>
<dbReference type="AlphaFoldDB" id="A0A3N4LMG4"/>
<gene>
    <name evidence="1" type="ORF">L211DRAFT_879310</name>
</gene>
<organism evidence="1 2">
    <name type="scientific">Terfezia boudieri ATCC MYA-4762</name>
    <dbReference type="NCBI Taxonomy" id="1051890"/>
    <lineage>
        <taxon>Eukaryota</taxon>
        <taxon>Fungi</taxon>
        <taxon>Dikarya</taxon>
        <taxon>Ascomycota</taxon>
        <taxon>Pezizomycotina</taxon>
        <taxon>Pezizomycetes</taxon>
        <taxon>Pezizales</taxon>
        <taxon>Pezizaceae</taxon>
        <taxon>Terfezia</taxon>
    </lineage>
</organism>
<evidence type="ECO:0000313" key="2">
    <source>
        <dbReference type="Proteomes" id="UP000267821"/>
    </source>
</evidence>
<keyword evidence="2" id="KW-1185">Reference proteome</keyword>
<dbReference type="EMBL" id="ML121543">
    <property type="protein sequence ID" value="RPB23996.1"/>
    <property type="molecule type" value="Genomic_DNA"/>
</dbReference>
<protein>
    <submittedName>
        <fullName evidence="1">Uncharacterized protein</fullName>
    </submittedName>
</protein>
<accession>A0A3N4LMG4</accession>
<dbReference type="OrthoDB" id="114370at2759"/>